<dbReference type="GO" id="GO:0005886">
    <property type="term" value="C:plasma membrane"/>
    <property type="evidence" value="ECO:0007669"/>
    <property type="project" value="UniProtKB-SubCell"/>
</dbReference>
<evidence type="ECO:0000256" key="1">
    <source>
        <dbReference type="ARBA" id="ARBA00004651"/>
    </source>
</evidence>
<evidence type="ECO:0000256" key="6">
    <source>
        <dbReference type="ARBA" id="ARBA00023136"/>
    </source>
</evidence>
<dbReference type="RefSeq" id="WP_142537304.1">
    <property type="nucleotide sequence ID" value="NZ_BMIE01000002.1"/>
</dbReference>
<proteinExistence type="inferred from homology"/>
<dbReference type="OrthoDB" id="9778331at2"/>
<dbReference type="InterPro" id="IPR023090">
    <property type="entry name" value="UPF0702_alpha/beta_dom_sf"/>
</dbReference>
<dbReference type="Pfam" id="PF20730">
    <property type="entry name" value="YetF_N"/>
    <property type="match status" value="1"/>
</dbReference>
<evidence type="ECO:0000313" key="10">
    <source>
        <dbReference type="EMBL" id="TQR17063.1"/>
    </source>
</evidence>
<keyword evidence="3" id="KW-1003">Cell membrane</keyword>
<keyword evidence="5 7" id="KW-1133">Transmembrane helix</keyword>
<evidence type="ECO:0000256" key="7">
    <source>
        <dbReference type="SAM" id="Phobius"/>
    </source>
</evidence>
<dbReference type="AlphaFoldDB" id="A0A544THZ2"/>
<comment type="similarity">
    <text evidence="2">Belongs to the UPF0702 family.</text>
</comment>
<evidence type="ECO:0000256" key="3">
    <source>
        <dbReference type="ARBA" id="ARBA00022475"/>
    </source>
</evidence>
<evidence type="ECO:0000259" key="9">
    <source>
        <dbReference type="Pfam" id="PF20730"/>
    </source>
</evidence>
<dbReference type="Proteomes" id="UP000317316">
    <property type="component" value="Unassembled WGS sequence"/>
</dbReference>
<dbReference type="EMBL" id="VDGH01000001">
    <property type="protein sequence ID" value="TQR17063.1"/>
    <property type="molecule type" value="Genomic_DNA"/>
</dbReference>
<gene>
    <name evidence="10" type="ORF">FG382_02615</name>
</gene>
<organism evidence="10 11">
    <name type="scientific">Psychrobacillus lasiicapitis</name>
    <dbReference type="NCBI Taxonomy" id="1636719"/>
    <lineage>
        <taxon>Bacteria</taxon>
        <taxon>Bacillati</taxon>
        <taxon>Bacillota</taxon>
        <taxon>Bacilli</taxon>
        <taxon>Bacillales</taxon>
        <taxon>Bacillaceae</taxon>
        <taxon>Psychrobacillus</taxon>
    </lineage>
</organism>
<protein>
    <submittedName>
        <fullName evidence="10">DUF421 domain-containing protein</fullName>
    </submittedName>
</protein>
<dbReference type="Pfam" id="PF04239">
    <property type="entry name" value="DUF421"/>
    <property type="match status" value="1"/>
</dbReference>
<keyword evidence="4 7" id="KW-0812">Transmembrane</keyword>
<feature type="transmembrane region" description="Helical" evidence="7">
    <location>
        <begin position="6"/>
        <end position="25"/>
    </location>
</feature>
<evidence type="ECO:0000313" key="11">
    <source>
        <dbReference type="Proteomes" id="UP000317316"/>
    </source>
</evidence>
<feature type="domain" description="YetF C-terminal" evidence="8">
    <location>
        <begin position="81"/>
        <end position="216"/>
    </location>
</feature>
<feature type="transmembrane region" description="Helical" evidence="7">
    <location>
        <begin position="32"/>
        <end position="52"/>
    </location>
</feature>
<dbReference type="InterPro" id="IPR007353">
    <property type="entry name" value="DUF421"/>
</dbReference>
<dbReference type="Gene3D" id="3.30.240.20">
    <property type="entry name" value="bsu07140 like domains"/>
    <property type="match status" value="2"/>
</dbReference>
<accession>A0A544THZ2</accession>
<sequence>MSIAELLLRLFIAFVTLLVLTRIMGRKEISQMTFFNFVSAISIGTLGASLAIDSSLSVRNGLIAIIGWSAFTIFLGFLDIKSKKIRYAIVGEPVIVIRKGQIMDDALRKARLDIDSLNSLLRKKNVFAASDVDYAWFETDGSLSVMKKESKQSGTKSDLNIQKSYRIFPTSMPVISDGKINRENLNKLKLDEKWLYQQLETAGVKTVAEIFYAEVQHDGSLYIDNKNDYIK</sequence>
<evidence type="ECO:0000256" key="4">
    <source>
        <dbReference type="ARBA" id="ARBA00022692"/>
    </source>
</evidence>
<evidence type="ECO:0000256" key="2">
    <source>
        <dbReference type="ARBA" id="ARBA00006448"/>
    </source>
</evidence>
<reference evidence="10 11" key="1">
    <citation type="submission" date="2019-05" db="EMBL/GenBank/DDBJ databases">
        <title>Psychrobacillus vulpis sp. nov., a new species isolated from feces of a red fox that inhabits in The Tablas de Daimiel Natural Park, Albacete, Spain.</title>
        <authorList>
            <person name="Rodriguez M."/>
            <person name="Reina J.C."/>
            <person name="Bejar V."/>
            <person name="Llamas I."/>
        </authorList>
    </citation>
    <scope>NUCLEOTIDE SEQUENCE [LARGE SCALE GENOMIC DNA]</scope>
    <source>
        <strain evidence="10 11">NEAU-3TGS17</strain>
    </source>
</reference>
<evidence type="ECO:0000256" key="5">
    <source>
        <dbReference type="ARBA" id="ARBA00022989"/>
    </source>
</evidence>
<keyword evidence="6 7" id="KW-0472">Membrane</keyword>
<feature type="transmembrane region" description="Helical" evidence="7">
    <location>
        <begin position="58"/>
        <end position="78"/>
    </location>
</feature>
<comment type="caution">
    <text evidence="10">The sequence shown here is derived from an EMBL/GenBank/DDBJ whole genome shotgun (WGS) entry which is preliminary data.</text>
</comment>
<dbReference type="PANTHER" id="PTHR34582:SF7">
    <property type="entry name" value="UPF0702 TRANSMEMBRANE PROTEIN YDFS"/>
    <property type="match status" value="1"/>
</dbReference>
<comment type="subcellular location">
    <subcellularLocation>
        <location evidence="1">Cell membrane</location>
        <topology evidence="1">Multi-pass membrane protein</topology>
    </subcellularLocation>
</comment>
<feature type="domain" description="YetF-like N-terminal transmembrane" evidence="9">
    <location>
        <begin position="4"/>
        <end position="77"/>
    </location>
</feature>
<name>A0A544THZ2_9BACI</name>
<keyword evidence="11" id="KW-1185">Reference proteome</keyword>
<dbReference type="InterPro" id="IPR048454">
    <property type="entry name" value="YetF_N"/>
</dbReference>
<dbReference type="PANTHER" id="PTHR34582">
    <property type="entry name" value="UPF0702 TRANSMEMBRANE PROTEIN YCAP"/>
    <property type="match status" value="1"/>
</dbReference>
<evidence type="ECO:0000259" key="8">
    <source>
        <dbReference type="Pfam" id="PF04239"/>
    </source>
</evidence>